<evidence type="ECO:0000259" key="1">
    <source>
        <dbReference type="PROSITE" id="PS51186"/>
    </source>
</evidence>
<dbReference type="Gene3D" id="3.40.630.30">
    <property type="match status" value="1"/>
</dbReference>
<dbReference type="InterPro" id="IPR039143">
    <property type="entry name" value="GNPNAT1-like"/>
</dbReference>
<dbReference type="SUPFAM" id="SSF55729">
    <property type="entry name" value="Acyl-CoA N-acyltransferases (Nat)"/>
    <property type="match status" value="1"/>
</dbReference>
<feature type="domain" description="N-acetyltransferase" evidence="1">
    <location>
        <begin position="1"/>
        <end position="145"/>
    </location>
</feature>
<keyword evidence="3" id="KW-1185">Reference proteome</keyword>
<dbReference type="InterPro" id="IPR000182">
    <property type="entry name" value="GNAT_dom"/>
</dbReference>
<dbReference type="AlphaFoldDB" id="A0A2D0KJB2"/>
<reference evidence="2 3" key="1">
    <citation type="journal article" date="2017" name="Nat. Microbiol.">
        <title>Natural product diversity associated with the nematode symbionts Photorhabdus and Xenorhabdus.</title>
        <authorList>
            <person name="Tobias N.J."/>
            <person name="Wolff H."/>
            <person name="Djahanschiri B."/>
            <person name="Grundmann F."/>
            <person name="Kronenwerth M."/>
            <person name="Shi Y.M."/>
            <person name="Simonyi S."/>
            <person name="Grun P."/>
            <person name="Shapiro-Ilan D."/>
            <person name="Pidot S.J."/>
            <person name="Stinear T.P."/>
            <person name="Ebersberger I."/>
            <person name="Bode H.B."/>
        </authorList>
    </citation>
    <scope>NUCLEOTIDE SEQUENCE [LARGE SCALE GENOMIC DNA]</scope>
    <source>
        <strain evidence="2 3">DSM 22670</strain>
    </source>
</reference>
<dbReference type="OrthoDB" id="9796171at2"/>
<accession>A0A2D0KJB2</accession>
<protein>
    <recommendedName>
        <fullName evidence="1">N-acetyltransferase domain-containing protein</fullName>
    </recommendedName>
</protein>
<evidence type="ECO:0000313" key="2">
    <source>
        <dbReference type="EMBL" id="PHM63395.1"/>
    </source>
</evidence>
<name>A0A2D0KJB2_9GAMM</name>
<proteinExistence type="predicted"/>
<dbReference type="PROSITE" id="PS51186">
    <property type="entry name" value="GNAT"/>
    <property type="match status" value="1"/>
</dbReference>
<evidence type="ECO:0000313" key="3">
    <source>
        <dbReference type="Proteomes" id="UP000222168"/>
    </source>
</evidence>
<dbReference type="PANTHER" id="PTHR13355">
    <property type="entry name" value="GLUCOSAMINE 6-PHOSPHATE N-ACETYLTRANSFERASE"/>
    <property type="match status" value="1"/>
</dbReference>
<dbReference type="Proteomes" id="UP000222168">
    <property type="component" value="Unassembled WGS sequence"/>
</dbReference>
<dbReference type="GO" id="GO:0004343">
    <property type="term" value="F:glucosamine 6-phosphate N-acetyltransferase activity"/>
    <property type="evidence" value="ECO:0007669"/>
    <property type="project" value="TreeGrafter"/>
</dbReference>
<organism evidence="2 3">
    <name type="scientific">Xenorhabdus ishibashii</name>
    <dbReference type="NCBI Taxonomy" id="1034471"/>
    <lineage>
        <taxon>Bacteria</taxon>
        <taxon>Pseudomonadati</taxon>
        <taxon>Pseudomonadota</taxon>
        <taxon>Gammaproteobacteria</taxon>
        <taxon>Enterobacterales</taxon>
        <taxon>Morganellaceae</taxon>
        <taxon>Xenorhabdus</taxon>
    </lineage>
</organism>
<gene>
    <name evidence="2" type="ORF">Xish_02639</name>
</gene>
<dbReference type="PANTHER" id="PTHR13355:SF11">
    <property type="entry name" value="GLUCOSAMINE 6-PHOSPHATE N-ACETYLTRANSFERASE"/>
    <property type="match status" value="1"/>
</dbReference>
<dbReference type="InterPro" id="IPR016181">
    <property type="entry name" value="Acyl_CoA_acyltransferase"/>
</dbReference>
<sequence length="146" mass="16638">MEIKYSTGRQNSELIQQAFAIRKQVFTDEQGFDAEIDIDEYDDIALHVVVFDGEKPIGVLRAILKDNNILKVGRVAVLRHYRGQGVGRKVMEFIEDYGRRNNIETLVLSAQCHAQPFYESLGYQVQGGIYLEEGAEHIFMTLNLIS</sequence>
<dbReference type="RefSeq" id="WP_099118211.1">
    <property type="nucleotide sequence ID" value="NZ_NJAK01000001.1"/>
</dbReference>
<comment type="caution">
    <text evidence="2">The sequence shown here is derived from an EMBL/GenBank/DDBJ whole genome shotgun (WGS) entry which is preliminary data.</text>
</comment>
<dbReference type="EMBL" id="NJAK01000001">
    <property type="protein sequence ID" value="PHM63395.1"/>
    <property type="molecule type" value="Genomic_DNA"/>
</dbReference>
<dbReference type="Pfam" id="PF13673">
    <property type="entry name" value="Acetyltransf_10"/>
    <property type="match status" value="1"/>
</dbReference>
<dbReference type="CDD" id="cd04301">
    <property type="entry name" value="NAT_SF"/>
    <property type="match status" value="1"/>
</dbReference>